<keyword evidence="9" id="KW-1185">Reference proteome</keyword>
<dbReference type="PANTHER" id="PTHR10010">
    <property type="entry name" value="SOLUTE CARRIER FAMILY 34 SODIUM PHOSPHATE , MEMBER 2-RELATED"/>
    <property type="match status" value="1"/>
</dbReference>
<dbReference type="InterPro" id="IPR004633">
    <property type="entry name" value="NaPi_cotrn-rel/YqeW-like"/>
</dbReference>
<dbReference type="GO" id="GO:0044341">
    <property type="term" value="P:sodium-dependent phosphate transport"/>
    <property type="evidence" value="ECO:0007669"/>
    <property type="project" value="InterPro"/>
</dbReference>
<reference evidence="8 9" key="1">
    <citation type="submission" date="2018-11" db="EMBL/GenBank/DDBJ databases">
        <title>Genomic Encyclopedia of Type Strains, Phase IV (KMG-IV): sequencing the most valuable type-strain genomes for metagenomic binning, comparative biology and taxonomic classification.</title>
        <authorList>
            <person name="Goeker M."/>
        </authorList>
    </citation>
    <scope>NUCLEOTIDE SEQUENCE [LARGE SCALE GENOMIC DNA]</scope>
    <source>
        <strain evidence="8 9">DSM 5900</strain>
    </source>
</reference>
<comment type="subcellular location">
    <subcellularLocation>
        <location evidence="1">Cell membrane</location>
        <topology evidence="1">Multi-pass membrane protein</topology>
    </subcellularLocation>
</comment>
<feature type="transmembrane region" description="Helical" evidence="6">
    <location>
        <begin position="249"/>
        <end position="267"/>
    </location>
</feature>
<dbReference type="RefSeq" id="WP_123690814.1">
    <property type="nucleotide sequence ID" value="NZ_AP019700.1"/>
</dbReference>
<comment type="caution">
    <text evidence="8">The sequence shown here is derived from an EMBL/GenBank/DDBJ whole genome shotgun (WGS) entry which is preliminary data.</text>
</comment>
<evidence type="ECO:0000256" key="6">
    <source>
        <dbReference type="SAM" id="Phobius"/>
    </source>
</evidence>
<dbReference type="OrthoDB" id="5778511at2"/>
<evidence type="ECO:0000313" key="9">
    <source>
        <dbReference type="Proteomes" id="UP000278222"/>
    </source>
</evidence>
<feature type="transmembrane region" description="Helical" evidence="6">
    <location>
        <begin position="98"/>
        <end position="121"/>
    </location>
</feature>
<feature type="transmembrane region" description="Helical" evidence="6">
    <location>
        <begin position="133"/>
        <end position="154"/>
    </location>
</feature>
<sequence>MSTSHVLVSLAGAIALLLWGIHMVHSGVLRAFGANLRHVLGVGLKTRARAFAAGLGVTAILQSSTATAMMATSFAAGGMVELAPALAVMLGANVGTTLITQVLSFDIAMVFPVLLVAGVFAFRNGRLSRTRDLGRVAIGLGLMLLALHLLVATIEPLEQLPGLRAVLAALTGEPLIALLLAAVLTWAAHSSVATILLVMSLAGAQMLTPTAVMAMVLGANLGSAINPLLAGGHGGAARLRLPLGNLANRLLGCALLLPLLGPLAEWLGRIDPDPTRLAVNFHTGFNLLLAAVFILPLPWIARLLQRLLPDAPVVDDPARARHLDPADIDTPAVALANATREILRMTEVLETMLRGSREVFRTADRRRVAEIRRMDDTLDGLYAQVHRYLAAIGHDGMDEEDGRRLTELLAFAVNLEHAGDIVEKNLMELAAKRIKQHMVLPGEATAEIDEMHRRLIEHLQLAVTVLMTGDGDAARRLVVEKDRFRNLERAASGRLIGRARSGRAEGVEEAGLRLDVARDLKRIEAHLAAAAYPLLEASGELRPSRLAT</sequence>
<keyword evidence="4 6" id="KW-1133">Transmembrane helix</keyword>
<dbReference type="Proteomes" id="UP000278222">
    <property type="component" value="Unassembled WGS sequence"/>
</dbReference>
<dbReference type="Gene3D" id="1.20.58.220">
    <property type="entry name" value="Phosphate transport system protein phou homolog 2, domain 2"/>
    <property type="match status" value="1"/>
</dbReference>
<organism evidence="8 9">
    <name type="scientific">Stella humosa</name>
    <dbReference type="NCBI Taxonomy" id="94"/>
    <lineage>
        <taxon>Bacteria</taxon>
        <taxon>Pseudomonadati</taxon>
        <taxon>Pseudomonadota</taxon>
        <taxon>Alphaproteobacteria</taxon>
        <taxon>Rhodospirillales</taxon>
        <taxon>Stellaceae</taxon>
        <taxon>Stella</taxon>
    </lineage>
</organism>
<evidence type="ECO:0000256" key="2">
    <source>
        <dbReference type="ARBA" id="ARBA00022475"/>
    </source>
</evidence>
<dbReference type="GO" id="GO:0005436">
    <property type="term" value="F:sodium:phosphate symporter activity"/>
    <property type="evidence" value="ECO:0007669"/>
    <property type="project" value="InterPro"/>
</dbReference>
<feature type="transmembrane region" description="Helical" evidence="6">
    <location>
        <begin position="50"/>
        <end position="67"/>
    </location>
</feature>
<evidence type="ECO:0000313" key="8">
    <source>
        <dbReference type="EMBL" id="ROP91153.1"/>
    </source>
</evidence>
<name>A0A3N1L8Y9_9PROT</name>
<evidence type="ECO:0000256" key="1">
    <source>
        <dbReference type="ARBA" id="ARBA00004651"/>
    </source>
</evidence>
<protein>
    <submittedName>
        <fullName evidence="8">Phosphate:Na+ symporter</fullName>
    </submittedName>
</protein>
<evidence type="ECO:0000256" key="3">
    <source>
        <dbReference type="ARBA" id="ARBA00022692"/>
    </source>
</evidence>
<feature type="transmembrane region" description="Helical" evidence="6">
    <location>
        <begin position="279"/>
        <end position="301"/>
    </location>
</feature>
<evidence type="ECO:0000256" key="5">
    <source>
        <dbReference type="ARBA" id="ARBA00023136"/>
    </source>
</evidence>
<gene>
    <name evidence="8" type="ORF">EDC65_3016</name>
</gene>
<dbReference type="EMBL" id="RJKX01000014">
    <property type="protein sequence ID" value="ROP91153.1"/>
    <property type="molecule type" value="Genomic_DNA"/>
</dbReference>
<dbReference type="Pfam" id="PF02690">
    <property type="entry name" value="Na_Pi_cotrans"/>
    <property type="match status" value="2"/>
</dbReference>
<feature type="domain" description="PhoU" evidence="7">
    <location>
        <begin position="342"/>
        <end position="423"/>
    </location>
</feature>
<dbReference type="NCBIfam" id="NF037997">
    <property type="entry name" value="Na_Pi_symport"/>
    <property type="match status" value="1"/>
</dbReference>
<feature type="transmembrane region" description="Helical" evidence="6">
    <location>
        <begin position="174"/>
        <end position="198"/>
    </location>
</feature>
<accession>A0A3N1L8Y9</accession>
<dbReference type="GO" id="GO:0005886">
    <property type="term" value="C:plasma membrane"/>
    <property type="evidence" value="ECO:0007669"/>
    <property type="project" value="UniProtKB-SubCell"/>
</dbReference>
<dbReference type="Pfam" id="PF01895">
    <property type="entry name" value="PhoU"/>
    <property type="match status" value="1"/>
</dbReference>
<dbReference type="AlphaFoldDB" id="A0A3N1L8Y9"/>
<keyword evidence="2" id="KW-1003">Cell membrane</keyword>
<dbReference type="InterPro" id="IPR003841">
    <property type="entry name" value="Na/Pi_transpt"/>
</dbReference>
<evidence type="ECO:0000256" key="4">
    <source>
        <dbReference type="ARBA" id="ARBA00022989"/>
    </source>
</evidence>
<dbReference type="PANTHER" id="PTHR10010:SF46">
    <property type="entry name" value="SODIUM-DEPENDENT PHOSPHATE TRANSPORT PROTEIN 2B"/>
    <property type="match status" value="1"/>
</dbReference>
<dbReference type="NCBIfam" id="TIGR00704">
    <property type="entry name" value="NaPi_cotrn_rel"/>
    <property type="match status" value="1"/>
</dbReference>
<evidence type="ECO:0000259" key="7">
    <source>
        <dbReference type="Pfam" id="PF01895"/>
    </source>
</evidence>
<keyword evidence="3 6" id="KW-0812">Transmembrane</keyword>
<dbReference type="InterPro" id="IPR038078">
    <property type="entry name" value="PhoU-like_sf"/>
</dbReference>
<proteinExistence type="predicted"/>
<keyword evidence="5 6" id="KW-0472">Membrane</keyword>
<dbReference type="SUPFAM" id="SSF109755">
    <property type="entry name" value="PhoU-like"/>
    <property type="match status" value="1"/>
</dbReference>
<dbReference type="InterPro" id="IPR026022">
    <property type="entry name" value="PhoU_dom"/>
</dbReference>